<dbReference type="EMBL" id="JBHLWO010000002">
    <property type="protein sequence ID" value="MFC0319878.1"/>
    <property type="molecule type" value="Genomic_DNA"/>
</dbReference>
<dbReference type="InterPro" id="IPR052964">
    <property type="entry name" value="Sporulation_signal_mat"/>
</dbReference>
<keyword evidence="2 5" id="KW-0812">Transmembrane</keyword>
<evidence type="ECO:0000256" key="2">
    <source>
        <dbReference type="ARBA" id="ARBA00022692"/>
    </source>
</evidence>
<sequence length="300" mass="34441">MKDFHPVDRAFFQVLRKVFAFVFASNLLILMPDFELVYGSEGWIDVDLLRMTQQFPALGIQSLIMGLQSIGFTASQSTWFIMGLYLILCGGLAFTPYWRACVILLLLLDVSIFSINQSYSYGADAIRASLLFYLALTPRCPGFYLWLYMRVVQIHLCLIYFFGGLLKAMGGTWWNGEAVWKAANLPYFQAHGSWHLELLANKPWLAIILGWLVVLLEQFYSLAVYSGRPRFMWITITCLMHAFIAYFMGLWHFSMLMISWNIAAFIIGPMILKKYYPKNQFMFNASRRAKDAASALEPPA</sequence>
<feature type="transmembrane region" description="Helical" evidence="5">
    <location>
        <begin position="204"/>
        <end position="224"/>
    </location>
</feature>
<feature type="transmembrane region" description="Helical" evidence="5">
    <location>
        <begin position="118"/>
        <end position="136"/>
    </location>
</feature>
<name>A0ABV6HLU9_9SPHI</name>
<evidence type="ECO:0000256" key="3">
    <source>
        <dbReference type="ARBA" id="ARBA00022989"/>
    </source>
</evidence>
<comment type="subcellular location">
    <subcellularLocation>
        <location evidence="1">Endomembrane system</location>
        <topology evidence="1">Multi-pass membrane protein</topology>
    </subcellularLocation>
</comment>
<feature type="domain" description="HTTM-like" evidence="6">
    <location>
        <begin position="4"/>
        <end position="270"/>
    </location>
</feature>
<comment type="caution">
    <text evidence="7">The sequence shown here is derived from an EMBL/GenBank/DDBJ whole genome shotgun (WGS) entry which is preliminary data.</text>
</comment>
<feature type="transmembrane region" description="Helical" evidence="5">
    <location>
        <begin position="231"/>
        <end position="249"/>
    </location>
</feature>
<evidence type="ECO:0000259" key="6">
    <source>
        <dbReference type="SMART" id="SM00752"/>
    </source>
</evidence>
<organism evidence="7 8">
    <name type="scientific">Olivibacter oleidegradans</name>
    <dbReference type="NCBI Taxonomy" id="760123"/>
    <lineage>
        <taxon>Bacteria</taxon>
        <taxon>Pseudomonadati</taxon>
        <taxon>Bacteroidota</taxon>
        <taxon>Sphingobacteriia</taxon>
        <taxon>Sphingobacteriales</taxon>
        <taxon>Sphingobacteriaceae</taxon>
        <taxon>Olivibacter</taxon>
    </lineage>
</organism>
<evidence type="ECO:0000256" key="1">
    <source>
        <dbReference type="ARBA" id="ARBA00004127"/>
    </source>
</evidence>
<evidence type="ECO:0000256" key="4">
    <source>
        <dbReference type="ARBA" id="ARBA00023136"/>
    </source>
</evidence>
<dbReference type="InterPro" id="IPR011020">
    <property type="entry name" value="HTTM-like"/>
</dbReference>
<evidence type="ECO:0000256" key="5">
    <source>
        <dbReference type="SAM" id="Phobius"/>
    </source>
</evidence>
<proteinExistence type="predicted"/>
<dbReference type="RefSeq" id="WP_130855500.1">
    <property type="nucleotide sequence ID" value="NZ_JBHLWO010000002.1"/>
</dbReference>
<accession>A0ABV6HLU9</accession>
<keyword evidence="4 5" id="KW-0472">Membrane</keyword>
<gene>
    <name evidence="7" type="ORF">ACFFI0_16260</name>
</gene>
<dbReference type="PANTHER" id="PTHR39535">
    <property type="entry name" value="SPORULATION-DELAYING PROTEIN SDPB"/>
    <property type="match status" value="1"/>
</dbReference>
<feature type="transmembrane region" description="Helical" evidence="5">
    <location>
        <begin position="14"/>
        <end position="34"/>
    </location>
</feature>
<feature type="transmembrane region" description="Helical" evidence="5">
    <location>
        <begin position="79"/>
        <end position="98"/>
    </location>
</feature>
<evidence type="ECO:0000313" key="8">
    <source>
        <dbReference type="Proteomes" id="UP001589774"/>
    </source>
</evidence>
<keyword evidence="8" id="KW-1185">Reference proteome</keyword>
<protein>
    <recommendedName>
        <fullName evidence="6">HTTM-like domain-containing protein</fullName>
    </recommendedName>
</protein>
<keyword evidence="3 5" id="KW-1133">Transmembrane helix</keyword>
<dbReference type="SMART" id="SM00752">
    <property type="entry name" value="HTTM"/>
    <property type="match status" value="1"/>
</dbReference>
<dbReference type="PANTHER" id="PTHR39535:SF2">
    <property type="entry name" value="HTTM DOMAIN-CONTAINING PROTEIN"/>
    <property type="match status" value="1"/>
</dbReference>
<feature type="transmembrane region" description="Helical" evidence="5">
    <location>
        <begin position="255"/>
        <end position="272"/>
    </location>
</feature>
<reference evidence="7 8" key="1">
    <citation type="submission" date="2024-09" db="EMBL/GenBank/DDBJ databases">
        <authorList>
            <person name="Sun Q."/>
            <person name="Mori K."/>
        </authorList>
    </citation>
    <scope>NUCLEOTIDE SEQUENCE [LARGE SCALE GENOMIC DNA]</scope>
    <source>
        <strain evidence="7 8">CCM 7765</strain>
    </source>
</reference>
<dbReference type="Proteomes" id="UP001589774">
    <property type="component" value="Unassembled WGS sequence"/>
</dbReference>
<evidence type="ECO:0000313" key="7">
    <source>
        <dbReference type="EMBL" id="MFC0319878.1"/>
    </source>
</evidence>